<dbReference type="InterPro" id="IPR028082">
    <property type="entry name" value="Peripla_BP_I"/>
</dbReference>
<organism evidence="2 3">
    <name type="scientific">Geofilum rubicundum JCM 15548</name>
    <dbReference type="NCBI Taxonomy" id="1236989"/>
    <lineage>
        <taxon>Bacteria</taxon>
        <taxon>Pseudomonadati</taxon>
        <taxon>Bacteroidota</taxon>
        <taxon>Bacteroidia</taxon>
        <taxon>Marinilabiliales</taxon>
        <taxon>Marinilabiliaceae</taxon>
        <taxon>Geofilum</taxon>
    </lineage>
</organism>
<gene>
    <name evidence="2" type="ORF">JCM15548_14320</name>
</gene>
<keyword evidence="3" id="KW-1185">Reference proteome</keyword>
<accession>A0A0E9M2E3</accession>
<feature type="domain" description="LysM" evidence="1">
    <location>
        <begin position="25"/>
        <end position="69"/>
    </location>
</feature>
<name>A0A0E9M2E3_9BACT</name>
<evidence type="ECO:0000313" key="2">
    <source>
        <dbReference type="EMBL" id="GAO31907.1"/>
    </source>
</evidence>
<evidence type="ECO:0000259" key="1">
    <source>
        <dbReference type="PROSITE" id="PS51782"/>
    </source>
</evidence>
<dbReference type="Proteomes" id="UP000032900">
    <property type="component" value="Unassembled WGS sequence"/>
</dbReference>
<dbReference type="EMBL" id="BAZW01000069">
    <property type="protein sequence ID" value="GAO31907.1"/>
    <property type="molecule type" value="Genomic_DNA"/>
</dbReference>
<sequence length="512" mass="58281">MLRIPKAEVEVNVAEIEDDYTKLFKTHRVRRRETLYGISREYHVDMEVIKQVNPHINFRDLDRGTRLKIPTDAWFANRTNRALAESKDSADLVLPEDSSYVVVTTCSRNSELGYREPIRVALMLPFDTRQLSVSSFQGDSLQVVREARMASARSRLFTEFYSGVLLALDTLKQRGIDIDLSVYDIAPDTVALKRVLRDPSLKQAHLIIGPALAHELPLVSAFSREHQIPLVYPLSNTNPELEYNPYLFHINTPDFMVFDKIADEIVRRSAGGQLLVVLPTEAEEQADDFIRLIKQKAGASGFGSQRVQYREYTPGNNDLMELQALIATDKPNYVVVPSVRTSDVSRIVPILYGVREKTKANITFFGLSDVLRFQTVDPEQIHALNGTFFRSFGLDYSDRTTQRFIHKYRQWFNTEPHAISPYFQSSDNSSTYSRYGIWGYDVADFFLSAIVEYGEDFDLCLEDSTDRVFNLILILSGCPTGVVFTTQDSICSVLGPTCGWSGFWWGRDRLIG</sequence>
<dbReference type="Pfam" id="PF01476">
    <property type="entry name" value="LysM"/>
    <property type="match status" value="1"/>
</dbReference>
<dbReference type="InterPro" id="IPR018392">
    <property type="entry name" value="LysM"/>
</dbReference>
<reference evidence="2 3" key="1">
    <citation type="journal article" date="2015" name="Microbes Environ.">
        <title>Distribution and evolution of nitrogen fixation genes in the phylum bacteroidetes.</title>
        <authorList>
            <person name="Inoue J."/>
            <person name="Oshima K."/>
            <person name="Suda W."/>
            <person name="Sakamoto M."/>
            <person name="Iino T."/>
            <person name="Noda S."/>
            <person name="Hongoh Y."/>
            <person name="Hattori M."/>
            <person name="Ohkuma M."/>
        </authorList>
    </citation>
    <scope>NUCLEOTIDE SEQUENCE [LARGE SCALE GENOMIC DNA]</scope>
    <source>
        <strain evidence="2">JCM 15548</strain>
    </source>
</reference>
<dbReference type="SMART" id="SM00257">
    <property type="entry name" value="LysM"/>
    <property type="match status" value="1"/>
</dbReference>
<protein>
    <recommendedName>
        <fullName evidence="1">LysM domain-containing protein</fullName>
    </recommendedName>
</protein>
<dbReference type="CDD" id="cd00118">
    <property type="entry name" value="LysM"/>
    <property type="match status" value="1"/>
</dbReference>
<dbReference type="OrthoDB" id="2149800at2"/>
<dbReference type="CDD" id="cd06268">
    <property type="entry name" value="PBP1_ABC_transporter_LIVBP-like"/>
    <property type="match status" value="1"/>
</dbReference>
<dbReference type="PROSITE" id="PS51782">
    <property type="entry name" value="LYSM"/>
    <property type="match status" value="1"/>
</dbReference>
<comment type="caution">
    <text evidence="2">The sequence shown here is derived from an EMBL/GenBank/DDBJ whole genome shotgun (WGS) entry which is preliminary data.</text>
</comment>
<dbReference type="InterPro" id="IPR036779">
    <property type="entry name" value="LysM_dom_sf"/>
</dbReference>
<dbReference type="AlphaFoldDB" id="A0A0E9M2E3"/>
<evidence type="ECO:0000313" key="3">
    <source>
        <dbReference type="Proteomes" id="UP000032900"/>
    </source>
</evidence>
<dbReference type="Gene3D" id="3.10.350.10">
    <property type="entry name" value="LysM domain"/>
    <property type="match status" value="1"/>
</dbReference>
<dbReference type="Gene3D" id="3.40.50.2300">
    <property type="match status" value="2"/>
</dbReference>
<proteinExistence type="predicted"/>
<dbReference type="SUPFAM" id="SSF53822">
    <property type="entry name" value="Periplasmic binding protein-like I"/>
    <property type="match status" value="1"/>
</dbReference>
<dbReference type="STRING" id="1236989.JCM15548_14320"/>
<dbReference type="SUPFAM" id="SSF54106">
    <property type="entry name" value="LysM domain"/>
    <property type="match status" value="1"/>
</dbReference>